<feature type="region of interest" description="Disordered" evidence="1">
    <location>
        <begin position="1"/>
        <end position="85"/>
    </location>
</feature>
<organism evidence="2 3">
    <name type="scientific">Caerostris extrusa</name>
    <name type="common">Bark spider</name>
    <name type="synonym">Caerostris bankana</name>
    <dbReference type="NCBI Taxonomy" id="172846"/>
    <lineage>
        <taxon>Eukaryota</taxon>
        <taxon>Metazoa</taxon>
        <taxon>Ecdysozoa</taxon>
        <taxon>Arthropoda</taxon>
        <taxon>Chelicerata</taxon>
        <taxon>Arachnida</taxon>
        <taxon>Araneae</taxon>
        <taxon>Araneomorphae</taxon>
        <taxon>Entelegynae</taxon>
        <taxon>Araneoidea</taxon>
        <taxon>Araneidae</taxon>
        <taxon>Caerostris</taxon>
    </lineage>
</organism>
<evidence type="ECO:0000313" key="2">
    <source>
        <dbReference type="EMBL" id="GIX90265.1"/>
    </source>
</evidence>
<name>A0AAV4NZE7_CAEEX</name>
<dbReference type="Proteomes" id="UP001054945">
    <property type="component" value="Unassembled WGS sequence"/>
</dbReference>
<dbReference type="EMBL" id="BPLR01021488">
    <property type="protein sequence ID" value="GIX90265.1"/>
    <property type="molecule type" value="Genomic_DNA"/>
</dbReference>
<proteinExistence type="predicted"/>
<keyword evidence="3" id="KW-1185">Reference proteome</keyword>
<sequence>MKVERQTIPNQTFNKNGDSPSKRNENRSTGVWDVPSRNLPREQTGASLLPPPPFLSFVIEDGVPDADKGVPSPTPGEGSVPGLNP</sequence>
<reference evidence="2 3" key="1">
    <citation type="submission" date="2021-06" db="EMBL/GenBank/DDBJ databases">
        <title>Caerostris extrusa draft genome.</title>
        <authorList>
            <person name="Kono N."/>
            <person name="Arakawa K."/>
        </authorList>
    </citation>
    <scope>NUCLEOTIDE SEQUENCE [LARGE SCALE GENOMIC DNA]</scope>
</reference>
<comment type="caution">
    <text evidence="2">The sequence shown here is derived from an EMBL/GenBank/DDBJ whole genome shotgun (WGS) entry which is preliminary data.</text>
</comment>
<protein>
    <submittedName>
        <fullName evidence="2">Uncharacterized protein</fullName>
    </submittedName>
</protein>
<accession>A0AAV4NZE7</accession>
<feature type="compositionally biased region" description="Polar residues" evidence="1">
    <location>
        <begin position="7"/>
        <end position="19"/>
    </location>
</feature>
<gene>
    <name evidence="2" type="ORF">CEXT_426041</name>
</gene>
<dbReference type="AlphaFoldDB" id="A0AAV4NZE7"/>
<evidence type="ECO:0000313" key="3">
    <source>
        <dbReference type="Proteomes" id="UP001054945"/>
    </source>
</evidence>
<evidence type="ECO:0000256" key="1">
    <source>
        <dbReference type="SAM" id="MobiDB-lite"/>
    </source>
</evidence>